<name>A0ABY5WRF2_9RHOB</name>
<evidence type="ECO:0000313" key="2">
    <source>
        <dbReference type="Proteomes" id="UP001058514"/>
    </source>
</evidence>
<dbReference type="EMBL" id="CP081057">
    <property type="protein sequence ID" value="UWQ44036.1"/>
    <property type="molecule type" value="Genomic_DNA"/>
</dbReference>
<gene>
    <name evidence="1" type="ORF">K3718_21325</name>
</gene>
<reference evidence="1" key="1">
    <citation type="submission" date="2021-08" db="EMBL/GenBank/DDBJ databases">
        <authorList>
            <person name="Nwanade C."/>
            <person name="Wang M."/>
            <person name="Masoudi A."/>
            <person name="Yu Z."/>
            <person name="Liu J."/>
        </authorList>
    </citation>
    <scope>NUCLEOTIDE SEQUENCE</scope>
    <source>
        <strain evidence="1">S166</strain>
        <plasmid evidence="1">unnamed6</plasmid>
    </source>
</reference>
<protein>
    <submittedName>
        <fullName evidence="1">Uncharacterized protein</fullName>
    </submittedName>
</protein>
<sequence length="176" mass="19514">MKQNIVRVWRSAQLYIGFHRDQSGRKRDTAKVWPPKNANATIHSDPEAQEAFVVVKAADQEEPRDVQIKLRPDQIVLRRDPGTGWEGVVVDEFGLAVQVNGAWIRILPDGSVSREVEGDTTYLEADGAVLKKTQFAEAMMSGDGVELTRKTDTTIAAIRHDGVVAKSRNPEQIPGK</sequence>
<keyword evidence="1" id="KW-0614">Plasmid</keyword>
<dbReference type="Proteomes" id="UP001058514">
    <property type="component" value="Plasmid unnamed6"/>
</dbReference>
<geneLocation type="plasmid" evidence="1 2">
    <name>unnamed6</name>
</geneLocation>
<evidence type="ECO:0000313" key="1">
    <source>
        <dbReference type="EMBL" id="UWQ44036.1"/>
    </source>
</evidence>
<accession>A0ABY5WRF2</accession>
<organism evidence="1 2">
    <name type="scientific">Leisingera aquaemixtae</name>
    <dbReference type="NCBI Taxonomy" id="1396826"/>
    <lineage>
        <taxon>Bacteria</taxon>
        <taxon>Pseudomonadati</taxon>
        <taxon>Pseudomonadota</taxon>
        <taxon>Alphaproteobacteria</taxon>
        <taxon>Rhodobacterales</taxon>
        <taxon>Roseobacteraceae</taxon>
        <taxon>Leisingera</taxon>
    </lineage>
</organism>
<dbReference type="RefSeq" id="WP_259966448.1">
    <property type="nucleotide sequence ID" value="NZ_CP081057.1"/>
</dbReference>
<keyword evidence="2" id="KW-1185">Reference proteome</keyword>
<proteinExistence type="predicted"/>